<dbReference type="GO" id="GO:0019957">
    <property type="term" value="F:C-C chemokine binding"/>
    <property type="evidence" value="ECO:0007669"/>
    <property type="project" value="TreeGrafter"/>
</dbReference>
<evidence type="ECO:0000256" key="8">
    <source>
        <dbReference type="ARBA" id="ARBA00023224"/>
    </source>
</evidence>
<dbReference type="GO" id="GO:0016493">
    <property type="term" value="F:C-C chemokine receptor activity"/>
    <property type="evidence" value="ECO:0007669"/>
    <property type="project" value="TreeGrafter"/>
</dbReference>
<dbReference type="GO" id="GO:0006955">
    <property type="term" value="P:immune response"/>
    <property type="evidence" value="ECO:0007669"/>
    <property type="project" value="TreeGrafter"/>
</dbReference>
<dbReference type="GO" id="GO:0007204">
    <property type="term" value="P:positive regulation of cytosolic calcium ion concentration"/>
    <property type="evidence" value="ECO:0007669"/>
    <property type="project" value="TreeGrafter"/>
</dbReference>
<protein>
    <submittedName>
        <fullName evidence="13">C-C chemokine receptor type 3-like</fullName>
    </submittedName>
</protein>
<evidence type="ECO:0000313" key="12">
    <source>
        <dbReference type="Proteomes" id="UP000504630"/>
    </source>
</evidence>
<proteinExistence type="inferred from homology"/>
<evidence type="ECO:0000256" key="9">
    <source>
        <dbReference type="RuleBase" id="RU000688"/>
    </source>
</evidence>
<feature type="transmembrane region" description="Helical" evidence="10">
    <location>
        <begin position="219"/>
        <end position="240"/>
    </location>
</feature>
<dbReference type="PROSITE" id="PS00237">
    <property type="entry name" value="G_PROTEIN_RECEP_F1_1"/>
    <property type="match status" value="1"/>
</dbReference>
<dbReference type="Proteomes" id="UP000504630">
    <property type="component" value="Chromosome 20"/>
</dbReference>
<evidence type="ECO:0000256" key="5">
    <source>
        <dbReference type="ARBA" id="ARBA00023040"/>
    </source>
</evidence>
<dbReference type="RefSeq" id="XP_029314119.1">
    <property type="nucleotide sequence ID" value="XM_029458259.1"/>
</dbReference>
<feature type="transmembrane region" description="Helical" evidence="10">
    <location>
        <begin position="142"/>
        <end position="161"/>
    </location>
</feature>
<evidence type="ECO:0000313" key="13">
    <source>
        <dbReference type="RefSeq" id="XP_029314119.1"/>
    </source>
</evidence>
<gene>
    <name evidence="13" type="primary">LOC115025798</name>
</gene>
<dbReference type="PANTHER" id="PTHR10489">
    <property type="entry name" value="CELL ADHESION MOLECULE"/>
    <property type="match status" value="1"/>
</dbReference>
<keyword evidence="2" id="KW-1003">Cell membrane</keyword>
<dbReference type="Gene3D" id="1.20.1070.10">
    <property type="entry name" value="Rhodopsin 7-helix transmembrane proteins"/>
    <property type="match status" value="1"/>
</dbReference>
<dbReference type="InterPro" id="IPR017452">
    <property type="entry name" value="GPCR_Rhodpsn_7TM"/>
</dbReference>
<evidence type="ECO:0000256" key="3">
    <source>
        <dbReference type="ARBA" id="ARBA00022692"/>
    </source>
</evidence>
<dbReference type="InterPro" id="IPR000276">
    <property type="entry name" value="GPCR_Rhodpsn"/>
</dbReference>
<comment type="subcellular location">
    <subcellularLocation>
        <location evidence="1">Cell membrane</location>
        <topology evidence="1">Multi-pass membrane protein</topology>
    </subcellularLocation>
</comment>
<evidence type="ECO:0000256" key="2">
    <source>
        <dbReference type="ARBA" id="ARBA00022475"/>
    </source>
</evidence>
<evidence type="ECO:0000256" key="6">
    <source>
        <dbReference type="ARBA" id="ARBA00023136"/>
    </source>
</evidence>
<evidence type="ECO:0000256" key="1">
    <source>
        <dbReference type="ARBA" id="ARBA00004651"/>
    </source>
</evidence>
<keyword evidence="7 9" id="KW-0675">Receptor</keyword>
<comment type="similarity">
    <text evidence="9">Belongs to the G-protein coupled receptor 1 family.</text>
</comment>
<feature type="domain" description="G-protein coupled receptors family 1 profile" evidence="11">
    <location>
        <begin position="121"/>
        <end position="370"/>
    </location>
</feature>
<dbReference type="PROSITE" id="PS50262">
    <property type="entry name" value="G_PROTEIN_RECEP_F1_2"/>
    <property type="match status" value="1"/>
</dbReference>
<keyword evidence="5 9" id="KW-0297">G-protein coupled receptor</keyword>
<dbReference type="GeneID" id="115025798"/>
<evidence type="ECO:0000256" key="10">
    <source>
        <dbReference type="SAM" id="Phobius"/>
    </source>
</evidence>
<feature type="transmembrane region" description="Helical" evidence="10">
    <location>
        <begin position="274"/>
        <end position="294"/>
    </location>
</feature>
<organism evidence="12 13">
    <name type="scientific">Cottoperca gobio</name>
    <name type="common">Frogmouth</name>
    <name type="synonym">Aphritis gobio</name>
    <dbReference type="NCBI Taxonomy" id="56716"/>
    <lineage>
        <taxon>Eukaryota</taxon>
        <taxon>Metazoa</taxon>
        <taxon>Chordata</taxon>
        <taxon>Craniata</taxon>
        <taxon>Vertebrata</taxon>
        <taxon>Euteleostomi</taxon>
        <taxon>Actinopterygii</taxon>
        <taxon>Neopterygii</taxon>
        <taxon>Teleostei</taxon>
        <taxon>Neoteleostei</taxon>
        <taxon>Acanthomorphata</taxon>
        <taxon>Eupercaria</taxon>
        <taxon>Perciformes</taxon>
        <taxon>Notothenioidei</taxon>
        <taxon>Bovichtidae</taxon>
        <taxon>Cottoperca</taxon>
    </lineage>
</organism>
<evidence type="ECO:0000256" key="4">
    <source>
        <dbReference type="ARBA" id="ARBA00022989"/>
    </source>
</evidence>
<dbReference type="GO" id="GO:0060326">
    <property type="term" value="P:cell chemotaxis"/>
    <property type="evidence" value="ECO:0007669"/>
    <property type="project" value="TreeGrafter"/>
</dbReference>
<dbReference type="PRINTS" id="PR00237">
    <property type="entry name" value="GPCRRHODOPSN"/>
</dbReference>
<accession>A0A6J2RVY9</accession>
<keyword evidence="12" id="KW-1185">Reference proteome</keyword>
<sequence>MSPEQVPIDVNPEPPEAADSLHCSPIVLLTLRWIVVLASRCRGSVRRLVAIGVQADDGWDVSKLDDGVGAMCGHAFVRGQGVEKRTEHAALRGSGVEQETALAFRVRQQAEASLLATRLFGNGLVLVIIYRFEKLTTVTNILLVNLVVSSLIFMSSLPFQGVYLQLSYWIFGDVMCRIVGAGYYLGFYSSVLFLTLLTFDRHLAVVYSLSAARVRNRSYAVMSCAAVWLVSGMACIRPMILYSTFKYLETTTYCQEFPGELSSFNMQMLRRSGFYIQLFLFLIFPLAVIIYCYVRIAITVMSSKIVTKFKTVRLIFVIVLLFFICWTPFNIVMLMYDEATTYEERQKMGYALEITRVIAYIYFCISPIFYTFVGKKFQNYFRQLLVKRFPGLKNHISVSQQSKTNMSTKSTRNEL</sequence>
<dbReference type="GO" id="GO:0009897">
    <property type="term" value="C:external side of plasma membrane"/>
    <property type="evidence" value="ECO:0007669"/>
    <property type="project" value="TreeGrafter"/>
</dbReference>
<feature type="transmembrane region" description="Helical" evidence="10">
    <location>
        <begin position="314"/>
        <end position="334"/>
    </location>
</feature>
<keyword evidence="3 9" id="KW-0812">Transmembrane</keyword>
<dbReference type="AlphaFoldDB" id="A0A6J2RVY9"/>
<keyword evidence="4 10" id="KW-1133">Transmembrane helix</keyword>
<name>A0A6J2RVY9_COTGO</name>
<dbReference type="KEGG" id="cgob:115025798"/>
<reference evidence="13" key="1">
    <citation type="submission" date="2025-08" db="UniProtKB">
        <authorList>
            <consortium name="RefSeq"/>
        </authorList>
    </citation>
    <scope>IDENTIFICATION</scope>
</reference>
<dbReference type="GO" id="GO:0019722">
    <property type="term" value="P:calcium-mediated signaling"/>
    <property type="evidence" value="ECO:0007669"/>
    <property type="project" value="TreeGrafter"/>
</dbReference>
<feature type="transmembrane region" description="Helical" evidence="10">
    <location>
        <begin position="181"/>
        <end position="199"/>
    </location>
</feature>
<evidence type="ECO:0000256" key="7">
    <source>
        <dbReference type="ARBA" id="ARBA00023170"/>
    </source>
</evidence>
<evidence type="ECO:0000259" key="11">
    <source>
        <dbReference type="PROSITE" id="PS50262"/>
    </source>
</evidence>
<keyword evidence="8 9" id="KW-0807">Transducer</keyword>
<dbReference type="PRINTS" id="PR00657">
    <property type="entry name" value="CCCHEMOKINER"/>
</dbReference>
<dbReference type="InterPro" id="IPR050119">
    <property type="entry name" value="CCR1-9-like"/>
</dbReference>
<dbReference type="PANTHER" id="PTHR10489:SF922">
    <property type="entry name" value="C-C CHEMOKINE RECEPTOR FAMILY-LIKE-RELATED"/>
    <property type="match status" value="1"/>
</dbReference>
<dbReference type="InParanoid" id="A0A6J2RVY9"/>
<keyword evidence="6 10" id="KW-0472">Membrane</keyword>
<dbReference type="SUPFAM" id="SSF81321">
    <property type="entry name" value="Family A G protein-coupled receptor-like"/>
    <property type="match status" value="1"/>
</dbReference>
<dbReference type="Pfam" id="PF00001">
    <property type="entry name" value="7tm_1"/>
    <property type="match status" value="1"/>
</dbReference>
<dbReference type="OrthoDB" id="9876908at2759"/>
<dbReference type="InterPro" id="IPR000355">
    <property type="entry name" value="Chemokine_rcpt"/>
</dbReference>
<feature type="transmembrane region" description="Helical" evidence="10">
    <location>
        <begin position="354"/>
        <end position="373"/>
    </location>
</feature>